<evidence type="ECO:0000313" key="6">
    <source>
        <dbReference type="EMBL" id="EGY28262.1"/>
    </source>
</evidence>
<dbReference type="InterPro" id="IPR053876">
    <property type="entry name" value="Phage_int_M"/>
</dbReference>
<gene>
    <name evidence="6" type="ORF">Rin_00018110</name>
</gene>
<protein>
    <recommendedName>
        <fullName evidence="5">Core-binding (CB) domain-containing protein</fullName>
    </recommendedName>
</protein>
<dbReference type="InterPro" id="IPR044068">
    <property type="entry name" value="CB"/>
</dbReference>
<evidence type="ECO:0000259" key="5">
    <source>
        <dbReference type="PROSITE" id="PS51900"/>
    </source>
</evidence>
<keyword evidence="7" id="KW-1185">Reference proteome</keyword>
<evidence type="ECO:0000256" key="3">
    <source>
        <dbReference type="ARBA" id="ARBA00023125"/>
    </source>
</evidence>
<dbReference type="PROSITE" id="PS51900">
    <property type="entry name" value="CB"/>
    <property type="match status" value="1"/>
</dbReference>
<evidence type="ECO:0000313" key="7">
    <source>
        <dbReference type="Proteomes" id="UP000004116"/>
    </source>
</evidence>
<evidence type="ECO:0000256" key="2">
    <source>
        <dbReference type="ARBA" id="ARBA00022908"/>
    </source>
</evidence>
<dbReference type="InterPro" id="IPR010998">
    <property type="entry name" value="Integrase_recombinase_N"/>
</dbReference>
<dbReference type="GO" id="GO:0003677">
    <property type="term" value="F:DNA binding"/>
    <property type="evidence" value="ECO:0007669"/>
    <property type="project" value="UniProtKB-UniRule"/>
</dbReference>
<dbReference type="PANTHER" id="PTHR30629:SF9">
    <property type="entry name" value="PROTEIN INTB-RELATED"/>
    <property type="match status" value="1"/>
</dbReference>
<dbReference type="PATRIC" id="fig|1005043.3.peg.1668"/>
<comment type="caution">
    <text evidence="6">The sequence shown here is derived from an EMBL/GenBank/DDBJ whole genome shotgun (WGS) entry which is preliminary data.</text>
</comment>
<sequence length="193" mass="21750">MLALGVYPEITLSDARHKRDQARKLVAAGTDPSEYKKAVKVEQQSAANSFETVARAWHGSNKKWSASHSARVLKTLVDHLFPSIGHRNIADLKTRDLLTPIKVVEHSGRLEVAARLQQRTTAIMRYAVQSGMIDYNPAQTSVIHELNHLFNNIEPFSTRGLEGKFAHAKESLKSKNFDFDRALKSLMKNQELF</sequence>
<comment type="similarity">
    <text evidence="1">Belongs to the 'phage' integrase family.</text>
</comment>
<dbReference type="Proteomes" id="UP000004116">
    <property type="component" value="Unassembled WGS sequence"/>
</dbReference>
<feature type="domain" description="Core-binding (CB)" evidence="5">
    <location>
        <begin position="48"/>
        <end position="128"/>
    </location>
</feature>
<dbReference type="Pfam" id="PF13356">
    <property type="entry name" value="Arm-DNA-bind_3"/>
    <property type="match status" value="1"/>
</dbReference>
<dbReference type="GO" id="GO:0015074">
    <property type="term" value="P:DNA integration"/>
    <property type="evidence" value="ECO:0007669"/>
    <property type="project" value="UniProtKB-KW"/>
</dbReference>
<dbReference type="InterPro" id="IPR050808">
    <property type="entry name" value="Phage_Integrase"/>
</dbReference>
<dbReference type="Pfam" id="PF22022">
    <property type="entry name" value="Phage_int_M"/>
    <property type="match status" value="1"/>
</dbReference>
<evidence type="ECO:0000256" key="4">
    <source>
        <dbReference type="PROSITE-ProRule" id="PRU01248"/>
    </source>
</evidence>
<dbReference type="Gene3D" id="1.10.150.130">
    <property type="match status" value="1"/>
</dbReference>
<dbReference type="InterPro" id="IPR025166">
    <property type="entry name" value="Integrase_DNA_bind_dom"/>
</dbReference>
<keyword evidence="3 4" id="KW-0238">DNA-binding</keyword>
<dbReference type="PANTHER" id="PTHR30629">
    <property type="entry name" value="PROPHAGE INTEGRASE"/>
    <property type="match status" value="1"/>
</dbReference>
<dbReference type="Gene3D" id="3.30.160.390">
    <property type="entry name" value="Integrase, DNA-binding domain"/>
    <property type="match status" value="1"/>
</dbReference>
<accession>G2H173</accession>
<dbReference type="EMBL" id="AGCA01000426">
    <property type="protein sequence ID" value="EGY28262.1"/>
    <property type="molecule type" value="Genomic_DNA"/>
</dbReference>
<keyword evidence="2" id="KW-0229">DNA integration</keyword>
<proteinExistence type="inferred from homology"/>
<name>G2H173_9ENTR</name>
<organism evidence="6 7">
    <name type="scientific">Candidatus Regiella insecticola 5.15</name>
    <dbReference type="NCBI Taxonomy" id="1005043"/>
    <lineage>
        <taxon>Bacteria</taxon>
        <taxon>Pseudomonadati</taxon>
        <taxon>Pseudomonadota</taxon>
        <taxon>Gammaproteobacteria</taxon>
        <taxon>Enterobacterales</taxon>
        <taxon>Enterobacteriaceae</taxon>
        <taxon>aphid secondary symbionts</taxon>
        <taxon>Candidatus Regiella</taxon>
    </lineage>
</organism>
<dbReference type="InterPro" id="IPR038488">
    <property type="entry name" value="Integrase_DNA-bd_sf"/>
</dbReference>
<dbReference type="AlphaFoldDB" id="G2H173"/>
<evidence type="ECO:0000256" key="1">
    <source>
        <dbReference type="ARBA" id="ARBA00008857"/>
    </source>
</evidence>
<dbReference type="SUPFAM" id="SSF56349">
    <property type="entry name" value="DNA breaking-rejoining enzymes"/>
    <property type="match status" value="1"/>
</dbReference>
<dbReference type="InterPro" id="IPR011010">
    <property type="entry name" value="DNA_brk_join_enz"/>
</dbReference>
<reference evidence="6 7" key="1">
    <citation type="journal article" date="2012" name="Genome Res.">
        <title>Genomic basis of endosymbiont-conferred protection against an insect parasitoid.</title>
        <authorList>
            <person name="Hansen A.K."/>
            <person name="Vorburger C."/>
            <person name="Moran N.A."/>
        </authorList>
    </citation>
    <scope>NUCLEOTIDE SEQUENCE [LARGE SCALE GENOMIC DNA]</scope>
    <source>
        <strain evidence="7">R5.15</strain>
    </source>
</reference>